<evidence type="ECO:0000313" key="4">
    <source>
        <dbReference type="EMBL" id="RUS84042.1"/>
    </source>
</evidence>
<feature type="compositionally biased region" description="Polar residues" evidence="3">
    <location>
        <begin position="724"/>
        <end position="739"/>
    </location>
</feature>
<proteinExistence type="predicted"/>
<dbReference type="Gene3D" id="2.70.160.11">
    <property type="entry name" value="Hnrnp arginine n-methyltransferase1"/>
    <property type="match status" value="2"/>
</dbReference>
<keyword evidence="2" id="KW-0808">Transferase</keyword>
<name>A0A433TQZ1_ELYCH</name>
<feature type="region of interest" description="Disordered" evidence="3">
    <location>
        <begin position="655"/>
        <end position="678"/>
    </location>
</feature>
<evidence type="ECO:0000313" key="5">
    <source>
        <dbReference type="Proteomes" id="UP000271974"/>
    </source>
</evidence>
<dbReference type="GO" id="GO:0032259">
    <property type="term" value="P:methylation"/>
    <property type="evidence" value="ECO:0007669"/>
    <property type="project" value="UniProtKB-KW"/>
</dbReference>
<dbReference type="STRING" id="188477.A0A433TQZ1"/>
<organism evidence="4 5">
    <name type="scientific">Elysia chlorotica</name>
    <name type="common">Eastern emerald elysia</name>
    <name type="synonym">Sea slug</name>
    <dbReference type="NCBI Taxonomy" id="188477"/>
    <lineage>
        <taxon>Eukaryota</taxon>
        <taxon>Metazoa</taxon>
        <taxon>Spiralia</taxon>
        <taxon>Lophotrochozoa</taxon>
        <taxon>Mollusca</taxon>
        <taxon>Gastropoda</taxon>
        <taxon>Heterobranchia</taxon>
        <taxon>Euthyneura</taxon>
        <taxon>Panpulmonata</taxon>
        <taxon>Sacoglossa</taxon>
        <taxon>Placobranchoidea</taxon>
        <taxon>Plakobranchidae</taxon>
        <taxon>Elysia</taxon>
    </lineage>
</organism>
<dbReference type="GO" id="GO:0016274">
    <property type="term" value="F:protein-arginine N-methyltransferase activity"/>
    <property type="evidence" value="ECO:0007669"/>
    <property type="project" value="InterPro"/>
</dbReference>
<dbReference type="AlphaFoldDB" id="A0A433TQZ1"/>
<dbReference type="CDD" id="cd02440">
    <property type="entry name" value="AdoMet_MTases"/>
    <property type="match status" value="1"/>
</dbReference>
<dbReference type="InterPro" id="IPR029063">
    <property type="entry name" value="SAM-dependent_MTases_sf"/>
</dbReference>
<comment type="caution">
    <text evidence="4">The sequence shown here is derived from an EMBL/GenBank/DDBJ whole genome shotgun (WGS) entry which is preliminary data.</text>
</comment>
<evidence type="ECO:0000256" key="2">
    <source>
        <dbReference type="PROSITE-ProRule" id="PRU01015"/>
    </source>
</evidence>
<dbReference type="OrthoDB" id="5980806at2759"/>
<keyword evidence="5" id="KW-1185">Reference proteome</keyword>
<protein>
    <recommendedName>
        <fullName evidence="6">Methyltransferase domain-containing protein</fullName>
    </recommendedName>
</protein>
<keyword evidence="1 2" id="KW-0949">S-adenosyl-L-methionine</keyword>
<sequence length="1021" mass="112869">MMKSLKQGKEFEETVDLKQAIHSILSSYEKYGIEDTILLSQASAYFLSCKDYDLALDLSERAIALNPISIYAQEVHENVCCHLVERWHFVMLNDEFRNQSYEKAIMKGIDLYDGGVTVCDVGCGTGLLSLIASNQLKCRSVYAIEKMKTMANVARKVFVENLTEESASKIKLINKISSKMSVPSDLPNPAHILVTETFDAGLFGEGILPTLCHAWSKLLNQEEGAVQSLVLPSSAKLFVVAIESTQILNESRLRPETDLYSLNHSSVCICSTVGMCPPDPYTTHDLKRLPGGYRALSEPCLFMEVDFNNPHDLSELERGSLRHFSIAVTKSGRLDALAMWFSLCLLDTEEISTHTERHGCWEQAVFPVNPLKLKQKASNLNVASGDILRVSQLVKGAQHSLAVTAIDKANSEGQETLSAKVEDDDTESHLALRMGYSRVWTIVNSPVHQVLLWKLAQENGIDISQLNLMQDSAEISHDVLAERSSIEEDFKEPENVCGSYDKKENGDDNRSNIIRDNKCADEDEESFSDYRETQRDVGFVVLDVVDWQGRLLEDLNERISSMRGCMSTYSEVCVVPHCIDVYGVLIESEELLARSRVVSDERTLGYKIASFVNKFSTRNHQGIVLQTLPHTKLCEPFIMFTLDLKKMLLGSMDPSGKSDCERETTGMQTSPNAPLEYPIQDINFGPSTDMRSFSSTSAISKSHTINEYRKNEEKTGVIADHSECQTSTPKAETSGSSSVKGIPEEDDSSSFKKCYQTDKFVKGNQDGVDDFDQSKDFTVKVTSSGTVTALVYWFDLHLQDNRNVATSSTMSQIPTNTTDAFFPVANDDNVNNSSPTNVSSHQLNGETDFSGSSCFVNTPNSAHECLVSLPISRPDLTLATPVSPLIDQVNHSSDSTSSNVESRNHFSVDSNSLSTDPVGFTANNVVLSSQQAKPLSLEKTNHVNPSHIPNFAHVTTPTVASPASDSVSSTTTISTLDPAHHWQQAAVMTDPTKERRSVLEGDQLNLHCVMGSSAFSFWIKD</sequence>
<reference evidence="4 5" key="1">
    <citation type="submission" date="2019-01" db="EMBL/GenBank/DDBJ databases">
        <title>A draft genome assembly of the solar-powered sea slug Elysia chlorotica.</title>
        <authorList>
            <person name="Cai H."/>
            <person name="Li Q."/>
            <person name="Fang X."/>
            <person name="Li J."/>
            <person name="Curtis N.E."/>
            <person name="Altenburger A."/>
            <person name="Shibata T."/>
            <person name="Feng M."/>
            <person name="Maeda T."/>
            <person name="Schwartz J.A."/>
            <person name="Shigenobu S."/>
            <person name="Lundholm N."/>
            <person name="Nishiyama T."/>
            <person name="Yang H."/>
            <person name="Hasebe M."/>
            <person name="Li S."/>
            <person name="Pierce S.K."/>
            <person name="Wang J."/>
        </authorList>
    </citation>
    <scope>NUCLEOTIDE SEQUENCE [LARGE SCALE GENOMIC DNA]</scope>
    <source>
        <strain evidence="4">EC2010</strain>
        <tissue evidence="4">Whole organism of an adult</tissue>
    </source>
</reference>
<dbReference type="GO" id="GO:0005634">
    <property type="term" value="C:nucleus"/>
    <property type="evidence" value="ECO:0007669"/>
    <property type="project" value="TreeGrafter"/>
</dbReference>
<dbReference type="PANTHER" id="PTHR11006">
    <property type="entry name" value="PROTEIN ARGININE N-METHYLTRANSFERASE"/>
    <property type="match status" value="1"/>
</dbReference>
<evidence type="ECO:0000256" key="1">
    <source>
        <dbReference type="ARBA" id="ARBA00022691"/>
    </source>
</evidence>
<dbReference type="EMBL" id="RQTK01000220">
    <property type="protein sequence ID" value="RUS84042.1"/>
    <property type="molecule type" value="Genomic_DNA"/>
</dbReference>
<dbReference type="Proteomes" id="UP000271974">
    <property type="component" value="Unassembled WGS sequence"/>
</dbReference>
<keyword evidence="2" id="KW-0489">Methyltransferase</keyword>
<gene>
    <name evidence="4" type="ORF">EGW08_008220</name>
</gene>
<feature type="region of interest" description="Disordered" evidence="3">
    <location>
        <begin position="722"/>
        <end position="750"/>
    </location>
</feature>
<dbReference type="SUPFAM" id="SSF53335">
    <property type="entry name" value="S-adenosyl-L-methionine-dependent methyltransferases"/>
    <property type="match status" value="1"/>
</dbReference>
<evidence type="ECO:0008006" key="6">
    <source>
        <dbReference type="Google" id="ProtNLM"/>
    </source>
</evidence>
<evidence type="ECO:0000256" key="3">
    <source>
        <dbReference type="SAM" id="MobiDB-lite"/>
    </source>
</evidence>
<accession>A0A433TQZ1</accession>
<dbReference type="PROSITE" id="PS51678">
    <property type="entry name" value="SAM_MT_PRMT"/>
    <property type="match status" value="1"/>
</dbReference>
<dbReference type="GO" id="GO:0042054">
    <property type="term" value="F:histone methyltransferase activity"/>
    <property type="evidence" value="ECO:0007669"/>
    <property type="project" value="TreeGrafter"/>
</dbReference>
<feature type="region of interest" description="Disordered" evidence="3">
    <location>
        <begin position="890"/>
        <end position="910"/>
    </location>
</feature>
<dbReference type="InterPro" id="IPR025799">
    <property type="entry name" value="Arg_MeTrfase"/>
</dbReference>
<dbReference type="PANTHER" id="PTHR11006:SF60">
    <property type="entry name" value="PROTEIN ARGININE N-METHYLTRANSFERASE 9"/>
    <property type="match status" value="1"/>
</dbReference>
<dbReference type="Gene3D" id="3.40.50.150">
    <property type="entry name" value="Vaccinia Virus protein VP39"/>
    <property type="match status" value="1"/>
</dbReference>